<dbReference type="EMBL" id="LUEZ02000110">
    <property type="protein sequence ID" value="RDB17649.1"/>
    <property type="molecule type" value="Genomic_DNA"/>
</dbReference>
<dbReference type="InParanoid" id="A0A369J6F4"/>
<protein>
    <recommendedName>
        <fullName evidence="5">MYND-type domain-containing protein</fullName>
    </recommendedName>
</protein>
<sequence length="194" mass="22167">MRCSRCKSTSYCSSKCQTDDWTDHKRNCIPAHVEGIIINCERDRRHGGIFQPVDIPATHEIHRLGEIAPVSKAVGLPLVVYRHIREPWMARPDDASLDNQIATFLMIKTHDGFAAPEYQKQVGTITVMRKDGKPLTPEAIETIWMYHDYLLDVFGDDPALARAAITRDRFKRYCEQYKEESASAKLYNLSRLSG</sequence>
<evidence type="ECO:0000256" key="1">
    <source>
        <dbReference type="ARBA" id="ARBA00022723"/>
    </source>
</evidence>
<dbReference type="GO" id="GO:0008270">
    <property type="term" value="F:zinc ion binding"/>
    <property type="evidence" value="ECO:0007669"/>
    <property type="project" value="UniProtKB-KW"/>
</dbReference>
<dbReference type="Pfam" id="PF01753">
    <property type="entry name" value="zf-MYND"/>
    <property type="match status" value="1"/>
</dbReference>
<comment type="caution">
    <text evidence="6">The sequence shown here is derived from an EMBL/GenBank/DDBJ whole genome shotgun (WGS) entry which is preliminary data.</text>
</comment>
<keyword evidence="3" id="KW-0862">Zinc</keyword>
<keyword evidence="1" id="KW-0479">Metal-binding</keyword>
<keyword evidence="2 4" id="KW-0863">Zinc-finger</keyword>
<dbReference type="Proteomes" id="UP000076154">
    <property type="component" value="Unassembled WGS sequence"/>
</dbReference>
<dbReference type="PROSITE" id="PS50865">
    <property type="entry name" value="ZF_MYND_2"/>
    <property type="match status" value="1"/>
</dbReference>
<keyword evidence="7" id="KW-1185">Reference proteome</keyword>
<evidence type="ECO:0000256" key="2">
    <source>
        <dbReference type="ARBA" id="ARBA00022771"/>
    </source>
</evidence>
<evidence type="ECO:0000313" key="6">
    <source>
        <dbReference type="EMBL" id="RDB17649.1"/>
    </source>
</evidence>
<proteinExistence type="predicted"/>
<evidence type="ECO:0000259" key="5">
    <source>
        <dbReference type="PROSITE" id="PS50865"/>
    </source>
</evidence>
<evidence type="ECO:0000256" key="4">
    <source>
        <dbReference type="PROSITE-ProRule" id="PRU00134"/>
    </source>
</evidence>
<organism evidence="6 7">
    <name type="scientific">Hypsizygus marmoreus</name>
    <name type="common">White beech mushroom</name>
    <name type="synonym">Agaricus marmoreus</name>
    <dbReference type="NCBI Taxonomy" id="39966"/>
    <lineage>
        <taxon>Eukaryota</taxon>
        <taxon>Fungi</taxon>
        <taxon>Dikarya</taxon>
        <taxon>Basidiomycota</taxon>
        <taxon>Agaricomycotina</taxon>
        <taxon>Agaricomycetes</taxon>
        <taxon>Agaricomycetidae</taxon>
        <taxon>Agaricales</taxon>
        <taxon>Tricholomatineae</taxon>
        <taxon>Lyophyllaceae</taxon>
        <taxon>Hypsizygus</taxon>
    </lineage>
</organism>
<feature type="domain" description="MYND-type" evidence="5">
    <location>
        <begin position="1"/>
        <end position="28"/>
    </location>
</feature>
<reference evidence="6" key="1">
    <citation type="submission" date="2018-04" db="EMBL/GenBank/DDBJ databases">
        <title>Whole genome sequencing of Hypsizygus marmoreus.</title>
        <authorList>
            <person name="Choi I.-G."/>
            <person name="Min B."/>
            <person name="Kim J.-G."/>
            <person name="Kim S."/>
            <person name="Oh Y.-L."/>
            <person name="Kong W.-S."/>
            <person name="Park H."/>
            <person name="Jeong J."/>
            <person name="Song E.-S."/>
        </authorList>
    </citation>
    <scope>NUCLEOTIDE SEQUENCE [LARGE SCALE GENOMIC DNA]</scope>
    <source>
        <strain evidence="6">51987-8</strain>
    </source>
</reference>
<evidence type="ECO:0000313" key="7">
    <source>
        <dbReference type="Proteomes" id="UP000076154"/>
    </source>
</evidence>
<evidence type="ECO:0000256" key="3">
    <source>
        <dbReference type="ARBA" id="ARBA00022833"/>
    </source>
</evidence>
<dbReference type="AlphaFoldDB" id="A0A369J6F4"/>
<dbReference type="InterPro" id="IPR002893">
    <property type="entry name" value="Znf_MYND"/>
</dbReference>
<gene>
    <name evidence="6" type="ORF">Hypma_001239</name>
</gene>
<accession>A0A369J6F4</accession>
<dbReference type="Gene3D" id="6.10.140.2220">
    <property type="match status" value="1"/>
</dbReference>
<dbReference type="SUPFAM" id="SSF144232">
    <property type="entry name" value="HIT/MYND zinc finger-like"/>
    <property type="match status" value="1"/>
</dbReference>
<dbReference type="STRING" id="39966.A0A369J6F4"/>
<dbReference type="OrthoDB" id="2212237at2759"/>
<name>A0A369J6F4_HYPMA</name>